<feature type="domain" description="Sulfatase N-terminal" evidence="6">
    <location>
        <begin position="28"/>
        <end position="341"/>
    </location>
</feature>
<dbReference type="EMBL" id="JAENIL010000020">
    <property type="protein sequence ID" value="MBK1877662.1"/>
    <property type="molecule type" value="Genomic_DNA"/>
</dbReference>
<name>A0A934S0J3_9BACT</name>
<keyword evidence="2" id="KW-0479">Metal-binding</keyword>
<dbReference type="GO" id="GO:0004065">
    <property type="term" value="F:arylsulfatase activity"/>
    <property type="evidence" value="ECO:0007669"/>
    <property type="project" value="TreeGrafter"/>
</dbReference>
<protein>
    <submittedName>
        <fullName evidence="7">Sulfatase</fullName>
    </submittedName>
</protein>
<evidence type="ECO:0000256" key="4">
    <source>
        <dbReference type="ARBA" id="ARBA00022837"/>
    </source>
</evidence>
<gene>
    <name evidence="7" type="ORF">JIN87_12360</name>
</gene>
<dbReference type="Gene3D" id="3.40.720.10">
    <property type="entry name" value="Alkaline Phosphatase, subunit A"/>
    <property type="match status" value="1"/>
</dbReference>
<dbReference type="Proteomes" id="UP000617628">
    <property type="component" value="Unassembled WGS sequence"/>
</dbReference>
<dbReference type="Gene3D" id="3.30.1120.10">
    <property type="match status" value="1"/>
</dbReference>
<keyword evidence="8" id="KW-1185">Reference proteome</keyword>
<keyword evidence="5" id="KW-0732">Signal</keyword>
<proteinExistence type="inferred from homology"/>
<evidence type="ECO:0000313" key="8">
    <source>
        <dbReference type="Proteomes" id="UP000617628"/>
    </source>
</evidence>
<dbReference type="RefSeq" id="WP_200355876.1">
    <property type="nucleotide sequence ID" value="NZ_JAENIL010000020.1"/>
</dbReference>
<evidence type="ECO:0000259" key="6">
    <source>
        <dbReference type="Pfam" id="PF00884"/>
    </source>
</evidence>
<dbReference type="Pfam" id="PF00884">
    <property type="entry name" value="Sulfatase"/>
    <property type="match status" value="1"/>
</dbReference>
<dbReference type="CDD" id="cd16026">
    <property type="entry name" value="GALNS_like"/>
    <property type="match status" value="1"/>
</dbReference>
<dbReference type="InterPro" id="IPR017850">
    <property type="entry name" value="Alkaline_phosphatase_core_sf"/>
</dbReference>
<evidence type="ECO:0000256" key="1">
    <source>
        <dbReference type="ARBA" id="ARBA00008779"/>
    </source>
</evidence>
<keyword evidence="3" id="KW-0378">Hydrolase</keyword>
<accession>A0A934S0J3</accession>
<sequence length="462" mass="51455">MTSILTLATTLAVLLSLSISAYPNSDQPNIVIFFLDDAGYGDFAPFNSDLDYPTPNVDRLAAEGCLFKNFYVPQAVCSASRAALLTGLYPGRTGVFGAHAPRGRGLEPEFKILPELLKPAGYATAWIGKWHLGDQEDTRPHVRGFDYTSGLMYSNDMWKHHPDNPEFWGKYPIWYWKNGDIVDEEVDAEDQKQLTKRYTEEAVQFIEKNSEHPFFLYLAHSMPHVPLFCSPEFEGKSGAGPYGDVTMELDWSLGQIEQALEAAGVADNTIVIFTSDNGPWLLYGEHSGQTPFREGKRTSFEGGTRSATVIKYPGQIEAGSTSEAAFCSIDLAPTLLELCGVEIQPKQFDGKNVWPLISNADDAKNPHSYYAFTVVKNLESIMSSDGAWKIHLPHKYHTLSEGGKGGMPGKSYNTRQRAALYNLVQDPKETTNLIDRYPEIAAQLEKYADEHFRKFPKLAAPE</sequence>
<keyword evidence="4" id="KW-0106">Calcium</keyword>
<evidence type="ECO:0000256" key="3">
    <source>
        <dbReference type="ARBA" id="ARBA00022801"/>
    </source>
</evidence>
<dbReference type="AlphaFoldDB" id="A0A934S0J3"/>
<dbReference type="InterPro" id="IPR050738">
    <property type="entry name" value="Sulfatase"/>
</dbReference>
<dbReference type="PANTHER" id="PTHR42693:SF53">
    <property type="entry name" value="ENDO-4-O-SULFATASE"/>
    <property type="match status" value="1"/>
</dbReference>
<evidence type="ECO:0000256" key="5">
    <source>
        <dbReference type="SAM" id="SignalP"/>
    </source>
</evidence>
<comment type="similarity">
    <text evidence="1">Belongs to the sulfatase family.</text>
</comment>
<comment type="caution">
    <text evidence="7">The sequence shown here is derived from an EMBL/GenBank/DDBJ whole genome shotgun (WGS) entry which is preliminary data.</text>
</comment>
<evidence type="ECO:0000256" key="2">
    <source>
        <dbReference type="ARBA" id="ARBA00022723"/>
    </source>
</evidence>
<feature type="chain" id="PRO_5037206142" evidence="5">
    <location>
        <begin position="22"/>
        <end position="462"/>
    </location>
</feature>
<reference evidence="7" key="1">
    <citation type="submission" date="2021-01" db="EMBL/GenBank/DDBJ databases">
        <title>Modified the classification status of verrucomicrobia.</title>
        <authorList>
            <person name="Feng X."/>
        </authorList>
    </citation>
    <scope>NUCLEOTIDE SEQUENCE</scope>
    <source>
        <strain evidence="7">KCTC 13126</strain>
    </source>
</reference>
<dbReference type="SUPFAM" id="SSF53649">
    <property type="entry name" value="Alkaline phosphatase-like"/>
    <property type="match status" value="1"/>
</dbReference>
<organism evidence="7 8">
    <name type="scientific">Pelagicoccus mobilis</name>
    <dbReference type="NCBI Taxonomy" id="415221"/>
    <lineage>
        <taxon>Bacteria</taxon>
        <taxon>Pseudomonadati</taxon>
        <taxon>Verrucomicrobiota</taxon>
        <taxon>Opitutia</taxon>
        <taxon>Puniceicoccales</taxon>
        <taxon>Pelagicoccaceae</taxon>
        <taxon>Pelagicoccus</taxon>
    </lineage>
</organism>
<feature type="signal peptide" evidence="5">
    <location>
        <begin position="1"/>
        <end position="21"/>
    </location>
</feature>
<dbReference type="GO" id="GO:0046872">
    <property type="term" value="F:metal ion binding"/>
    <property type="evidence" value="ECO:0007669"/>
    <property type="project" value="UniProtKB-KW"/>
</dbReference>
<dbReference type="InterPro" id="IPR000917">
    <property type="entry name" value="Sulfatase_N"/>
</dbReference>
<dbReference type="PROSITE" id="PS00149">
    <property type="entry name" value="SULFATASE_2"/>
    <property type="match status" value="1"/>
</dbReference>
<evidence type="ECO:0000313" key="7">
    <source>
        <dbReference type="EMBL" id="MBK1877662.1"/>
    </source>
</evidence>
<dbReference type="PANTHER" id="PTHR42693">
    <property type="entry name" value="ARYLSULFATASE FAMILY MEMBER"/>
    <property type="match status" value="1"/>
</dbReference>
<dbReference type="InterPro" id="IPR024607">
    <property type="entry name" value="Sulfatase_CS"/>
</dbReference>